<comment type="caution">
    <text evidence="1">The sequence shown here is derived from an EMBL/GenBank/DDBJ whole genome shotgun (WGS) entry which is preliminary data.</text>
</comment>
<evidence type="ECO:0000313" key="2">
    <source>
        <dbReference type="Proteomes" id="UP000018719"/>
    </source>
</evidence>
<gene>
    <name evidence="1" type="ORF">LEP1GSC047_2816</name>
</gene>
<evidence type="ECO:0000313" key="1">
    <source>
        <dbReference type="EMBL" id="EQA36578.1"/>
    </source>
</evidence>
<name>V6HCH9_9LEPT</name>
<dbReference type="AlphaFoldDB" id="V6HCH9"/>
<sequence length="40" mass="4423">MGTLLVNVLSSVLCHLSSVSDPAMRYRIIFNFTIPVLLSD</sequence>
<reference evidence="1 2" key="1">
    <citation type="submission" date="2013-05" db="EMBL/GenBank/DDBJ databases">
        <authorList>
            <person name="Harkins D.M."/>
            <person name="Durkin A.S."/>
            <person name="Brinkac L.M."/>
            <person name="Haft D.H."/>
            <person name="Selengut J.D."/>
            <person name="Sanka R."/>
            <person name="DePew J."/>
            <person name="Purushe J."/>
            <person name="Hartskeerl R.A."/>
            <person name="Ahmed A."/>
            <person name="van der Linden H."/>
            <person name="Goris M.G.A."/>
            <person name="Vinetz J.M."/>
            <person name="Sutton G.G."/>
            <person name="Nierman W.C."/>
            <person name="Fouts D.E."/>
        </authorList>
    </citation>
    <scope>NUCLEOTIDE SEQUENCE [LARGE SCALE GENOMIC DNA]</scope>
    <source>
        <strain evidence="1 2">10</strain>
    </source>
</reference>
<dbReference type="Proteomes" id="UP000018719">
    <property type="component" value="Unassembled WGS sequence"/>
</dbReference>
<dbReference type="EMBL" id="AHMM02000017">
    <property type="protein sequence ID" value="EQA36578.1"/>
    <property type="molecule type" value="Genomic_DNA"/>
</dbReference>
<accession>V6HCH9</accession>
<protein>
    <submittedName>
        <fullName evidence="1">Uncharacterized protein</fullName>
    </submittedName>
</protein>
<organism evidence="1 2">
    <name type="scientific">Leptospira inadai serovar Lyme str. 10</name>
    <dbReference type="NCBI Taxonomy" id="1049790"/>
    <lineage>
        <taxon>Bacteria</taxon>
        <taxon>Pseudomonadati</taxon>
        <taxon>Spirochaetota</taxon>
        <taxon>Spirochaetia</taxon>
        <taxon>Leptospirales</taxon>
        <taxon>Leptospiraceae</taxon>
        <taxon>Leptospira</taxon>
    </lineage>
</organism>
<proteinExistence type="predicted"/>